<sequence length="182" mass="21924">MKKRKQFNMSKIDTVTLDYLYNVKLYRINEISLITGKTRQRIWQLLKEYGIHNNSRVTRECEYCHERFEVVRSRARRGSGKYCSDDHYHEHRRSLGYEPDKQGQRKGRQVIESWLGHPLPVKMIVHYEDGDQVNNDISNLWVFPSNAEHIRYHHAKRNGKGKLPYQELWQLPNMIEEWVKVL</sequence>
<gene>
    <name evidence="1" type="ORF">LCGC14_1290710</name>
</gene>
<evidence type="ECO:0000313" key="1">
    <source>
        <dbReference type="EMBL" id="KKM85266.1"/>
    </source>
</evidence>
<accession>A0A0F9LDH2</accession>
<dbReference type="AlphaFoldDB" id="A0A0F9LDH2"/>
<reference evidence="1" key="1">
    <citation type="journal article" date="2015" name="Nature">
        <title>Complex archaea that bridge the gap between prokaryotes and eukaryotes.</title>
        <authorList>
            <person name="Spang A."/>
            <person name="Saw J.H."/>
            <person name="Jorgensen S.L."/>
            <person name="Zaremba-Niedzwiedzka K."/>
            <person name="Martijn J."/>
            <person name="Lind A.E."/>
            <person name="van Eijk R."/>
            <person name="Schleper C."/>
            <person name="Guy L."/>
            <person name="Ettema T.J."/>
        </authorList>
    </citation>
    <scope>NUCLEOTIDE SEQUENCE</scope>
</reference>
<protein>
    <submittedName>
        <fullName evidence="1">Uncharacterized protein</fullName>
    </submittedName>
</protein>
<comment type="caution">
    <text evidence="1">The sequence shown here is derived from an EMBL/GenBank/DDBJ whole genome shotgun (WGS) entry which is preliminary data.</text>
</comment>
<organism evidence="1">
    <name type="scientific">marine sediment metagenome</name>
    <dbReference type="NCBI Taxonomy" id="412755"/>
    <lineage>
        <taxon>unclassified sequences</taxon>
        <taxon>metagenomes</taxon>
        <taxon>ecological metagenomes</taxon>
    </lineage>
</organism>
<proteinExistence type="predicted"/>
<dbReference type="EMBL" id="LAZR01007438">
    <property type="protein sequence ID" value="KKM85266.1"/>
    <property type="molecule type" value="Genomic_DNA"/>
</dbReference>
<name>A0A0F9LDH2_9ZZZZ</name>